<dbReference type="AlphaFoldDB" id="A0A348HDV7"/>
<keyword evidence="2" id="KW-0812">Transmembrane</keyword>
<keyword evidence="2" id="KW-1133">Transmembrane helix</keyword>
<reference evidence="3 4" key="1">
    <citation type="submission" date="2018-09" db="EMBL/GenBank/DDBJ databases">
        <title>Zymobacter palmae IAM14233 (=T109) whole genome analysis.</title>
        <authorList>
            <person name="Yanase H."/>
        </authorList>
    </citation>
    <scope>NUCLEOTIDE SEQUENCE [LARGE SCALE GENOMIC DNA]</scope>
    <source>
        <strain evidence="3 4">IAM14233</strain>
    </source>
</reference>
<feature type="coiled-coil region" evidence="1">
    <location>
        <begin position="252"/>
        <end position="308"/>
    </location>
</feature>
<feature type="transmembrane region" description="Helical" evidence="2">
    <location>
        <begin position="91"/>
        <end position="113"/>
    </location>
</feature>
<evidence type="ECO:0000313" key="4">
    <source>
        <dbReference type="Proteomes" id="UP000267342"/>
    </source>
</evidence>
<gene>
    <name evidence="3" type="ORF">ZBT109_1042</name>
</gene>
<dbReference type="KEGG" id="zpl:ZBT109_1042"/>
<evidence type="ECO:0000256" key="2">
    <source>
        <dbReference type="SAM" id="Phobius"/>
    </source>
</evidence>
<feature type="transmembrane region" description="Helical" evidence="2">
    <location>
        <begin position="12"/>
        <end position="39"/>
    </location>
</feature>
<organism evidence="3 4">
    <name type="scientific">Zymobacter palmae</name>
    <dbReference type="NCBI Taxonomy" id="33074"/>
    <lineage>
        <taxon>Bacteria</taxon>
        <taxon>Pseudomonadati</taxon>
        <taxon>Pseudomonadota</taxon>
        <taxon>Gammaproteobacteria</taxon>
        <taxon>Oceanospirillales</taxon>
        <taxon>Halomonadaceae</taxon>
        <taxon>Zymobacter group</taxon>
        <taxon>Zymobacter</taxon>
    </lineage>
</organism>
<sequence length="345" mass="36520">MIEQTKAFTLRRVSWGSIIGGVVSALAVSLLMSLLGTAIGFGMTDPMSSDPVGGVGTAFGVWSALSLLVSLAVGGFVAGRLAGYAGCIHGFLVWSTSLIIAAILSAMAISGMAHMAGAVIGTTASVTGSALSGAGNLAGGLAHGIGDLTGKIDERFRLSDRLEQQDVSSDIRQALQKSGVPALQPDYLDQQLQAAHQDMMKAFDVVRRDPSQFDQAAQQFVTSLKQRIEGLSQQIDRNDAVKALVNNSQMSQQQAEQTVDQAIERYQQAVNTARDRFNQIEQQVNDVRQQADQLVDQARQQAARATSAIAAASIWGFIGLLIAAIVSTLAGKFGARRHIAHVEEV</sequence>
<dbReference type="OrthoDB" id="2154696at2"/>
<dbReference type="STRING" id="1123510.GCA_000620025_01078"/>
<accession>A0A348HDV7</accession>
<feature type="transmembrane region" description="Helical" evidence="2">
    <location>
        <begin position="59"/>
        <end position="79"/>
    </location>
</feature>
<keyword evidence="1" id="KW-0175">Coiled coil</keyword>
<keyword evidence="4" id="KW-1185">Reference proteome</keyword>
<keyword evidence="2" id="KW-0472">Membrane</keyword>
<evidence type="ECO:0000256" key="1">
    <source>
        <dbReference type="SAM" id="Coils"/>
    </source>
</evidence>
<name>A0A348HDV7_9GAMM</name>
<feature type="transmembrane region" description="Helical" evidence="2">
    <location>
        <begin position="308"/>
        <end position="330"/>
    </location>
</feature>
<proteinExistence type="predicted"/>
<dbReference type="RefSeq" id="WP_027706126.1">
    <property type="nucleotide sequence ID" value="NZ_AP018933.1"/>
</dbReference>
<protein>
    <submittedName>
        <fullName evidence="3">Outer membrane protein</fullName>
    </submittedName>
</protein>
<dbReference type="EMBL" id="AP018933">
    <property type="protein sequence ID" value="BBG29809.1"/>
    <property type="molecule type" value="Genomic_DNA"/>
</dbReference>
<dbReference type="Proteomes" id="UP000267342">
    <property type="component" value="Chromosome"/>
</dbReference>
<evidence type="ECO:0000313" key="3">
    <source>
        <dbReference type="EMBL" id="BBG29809.1"/>
    </source>
</evidence>